<sequence length="78" mass="8724">LNALLSEPSLILQYLRAAPSSINTKNNHQSNSNTFLKRSPQELPECLKISQDIQSITTEALVDAINLLQTYPSFSTYE</sequence>
<protein>
    <submittedName>
        <fullName evidence="1">3067_t:CDS:1</fullName>
    </submittedName>
</protein>
<proteinExistence type="predicted"/>
<evidence type="ECO:0000313" key="1">
    <source>
        <dbReference type="EMBL" id="CAG8815526.1"/>
    </source>
</evidence>
<feature type="non-terminal residue" evidence="1">
    <location>
        <position position="1"/>
    </location>
</feature>
<feature type="non-terminal residue" evidence="1">
    <location>
        <position position="78"/>
    </location>
</feature>
<dbReference type="EMBL" id="CAJVPY010052677">
    <property type="protein sequence ID" value="CAG8815526.1"/>
    <property type="molecule type" value="Genomic_DNA"/>
</dbReference>
<organism evidence="1 2">
    <name type="scientific">Dentiscutata erythropus</name>
    <dbReference type="NCBI Taxonomy" id="1348616"/>
    <lineage>
        <taxon>Eukaryota</taxon>
        <taxon>Fungi</taxon>
        <taxon>Fungi incertae sedis</taxon>
        <taxon>Mucoromycota</taxon>
        <taxon>Glomeromycotina</taxon>
        <taxon>Glomeromycetes</taxon>
        <taxon>Diversisporales</taxon>
        <taxon>Gigasporaceae</taxon>
        <taxon>Dentiscutata</taxon>
    </lineage>
</organism>
<reference evidence="1" key="1">
    <citation type="submission" date="2021-06" db="EMBL/GenBank/DDBJ databases">
        <authorList>
            <person name="Kallberg Y."/>
            <person name="Tangrot J."/>
            <person name="Rosling A."/>
        </authorList>
    </citation>
    <scope>NUCLEOTIDE SEQUENCE</scope>
    <source>
        <strain evidence="1">MA453B</strain>
    </source>
</reference>
<gene>
    <name evidence="1" type="ORF">DERYTH_LOCUS26124</name>
</gene>
<comment type="caution">
    <text evidence="1">The sequence shown here is derived from an EMBL/GenBank/DDBJ whole genome shotgun (WGS) entry which is preliminary data.</text>
</comment>
<evidence type="ECO:0000313" key="2">
    <source>
        <dbReference type="Proteomes" id="UP000789405"/>
    </source>
</evidence>
<keyword evidence="2" id="KW-1185">Reference proteome</keyword>
<dbReference type="AlphaFoldDB" id="A0A9N9K7U9"/>
<dbReference type="Proteomes" id="UP000789405">
    <property type="component" value="Unassembled WGS sequence"/>
</dbReference>
<name>A0A9N9K7U9_9GLOM</name>
<accession>A0A9N9K7U9</accession>